<reference evidence="5 6" key="1">
    <citation type="submission" date="2019-03" db="EMBL/GenBank/DDBJ databases">
        <title>Genomic analyses of the natural microbiome of Caenorhabditis elegans.</title>
        <authorList>
            <person name="Samuel B."/>
        </authorList>
    </citation>
    <scope>NUCLEOTIDE SEQUENCE [LARGE SCALE GENOMIC DNA]</scope>
    <source>
        <strain evidence="5 6">JUb65</strain>
    </source>
</reference>
<keyword evidence="3" id="KW-0804">Transcription</keyword>
<evidence type="ECO:0000259" key="4">
    <source>
        <dbReference type="PROSITE" id="PS01124"/>
    </source>
</evidence>
<evidence type="ECO:0000313" key="5">
    <source>
        <dbReference type="EMBL" id="TDN45430.1"/>
    </source>
</evidence>
<dbReference type="GO" id="GO:0043565">
    <property type="term" value="F:sequence-specific DNA binding"/>
    <property type="evidence" value="ECO:0007669"/>
    <property type="project" value="InterPro"/>
</dbReference>
<proteinExistence type="predicted"/>
<keyword evidence="2" id="KW-0238">DNA-binding</keyword>
<dbReference type="EMBL" id="SNVW01000003">
    <property type="protein sequence ID" value="TDN45430.1"/>
    <property type="molecule type" value="Genomic_DNA"/>
</dbReference>
<organism evidence="5 6">
    <name type="scientific">Curtobacterium flaccumfaciens</name>
    <dbReference type="NCBI Taxonomy" id="2035"/>
    <lineage>
        <taxon>Bacteria</taxon>
        <taxon>Bacillati</taxon>
        <taxon>Actinomycetota</taxon>
        <taxon>Actinomycetes</taxon>
        <taxon>Micrococcales</taxon>
        <taxon>Microbacteriaceae</taxon>
        <taxon>Curtobacterium</taxon>
    </lineage>
</organism>
<dbReference type="InterPro" id="IPR018060">
    <property type="entry name" value="HTH_AraC"/>
</dbReference>
<feature type="domain" description="HTH araC/xylS-type" evidence="4">
    <location>
        <begin position="187"/>
        <end position="286"/>
    </location>
</feature>
<dbReference type="Proteomes" id="UP000295764">
    <property type="component" value="Unassembled WGS sequence"/>
</dbReference>
<dbReference type="GO" id="GO:0003700">
    <property type="term" value="F:DNA-binding transcription factor activity"/>
    <property type="evidence" value="ECO:0007669"/>
    <property type="project" value="InterPro"/>
</dbReference>
<dbReference type="Gene3D" id="1.10.10.60">
    <property type="entry name" value="Homeodomain-like"/>
    <property type="match status" value="1"/>
</dbReference>
<dbReference type="SMART" id="SM00342">
    <property type="entry name" value="HTH_ARAC"/>
    <property type="match status" value="1"/>
</dbReference>
<protein>
    <submittedName>
        <fullName evidence="5">Helix-turn-helix protein</fullName>
    </submittedName>
</protein>
<evidence type="ECO:0000313" key="6">
    <source>
        <dbReference type="Proteomes" id="UP000295764"/>
    </source>
</evidence>
<gene>
    <name evidence="5" type="ORF">EDF64_103354</name>
</gene>
<dbReference type="AlphaFoldDB" id="A0A4R6DKZ4"/>
<dbReference type="Pfam" id="PF12833">
    <property type="entry name" value="HTH_18"/>
    <property type="match status" value="1"/>
</dbReference>
<evidence type="ECO:0000256" key="3">
    <source>
        <dbReference type="ARBA" id="ARBA00023163"/>
    </source>
</evidence>
<dbReference type="PANTHER" id="PTHR46796:SF7">
    <property type="entry name" value="ARAC FAMILY TRANSCRIPTIONAL REGULATOR"/>
    <property type="match status" value="1"/>
</dbReference>
<comment type="caution">
    <text evidence="5">The sequence shown here is derived from an EMBL/GenBank/DDBJ whole genome shotgun (WGS) entry which is preliminary data.</text>
</comment>
<dbReference type="PROSITE" id="PS01124">
    <property type="entry name" value="HTH_ARAC_FAMILY_2"/>
    <property type="match status" value="1"/>
</dbReference>
<dbReference type="PANTHER" id="PTHR46796">
    <property type="entry name" value="HTH-TYPE TRANSCRIPTIONAL ACTIVATOR RHAS-RELATED"/>
    <property type="match status" value="1"/>
</dbReference>
<evidence type="ECO:0000256" key="1">
    <source>
        <dbReference type="ARBA" id="ARBA00023015"/>
    </source>
</evidence>
<name>A0A4R6DKZ4_9MICO</name>
<dbReference type="InterPro" id="IPR050204">
    <property type="entry name" value="AraC_XylS_family_regulators"/>
</dbReference>
<keyword evidence="1" id="KW-0805">Transcription regulation</keyword>
<sequence length="303" mass="33056">MVDLVGLAVRFDGAVPADAHSDWTLAMPCEADRFVWVSTKARPLRLWSGSVVEYLEPGDAALIRSDGGVTIQAGPDGSGPPRVDESFVELLRETGLLGASDDPDSFADSGVFYGTAAFGALEPEVLALPSALNSSQWTPTTMVVREAHRLLDDLAAGHRAGPQRDALARVVVTALVDGWTPPALRDGSLSRALERIVHAEKPVPVGELARITNVTDRTLLRRFRAATGRTPDGFQRWWRSLPVRRALLDGEDEYAVARASGYSSVRAMRRSLERVARADPFARMSDPDHETRYWRSGSDIPET</sequence>
<accession>A0A4R6DKZ4</accession>
<evidence type="ECO:0000256" key="2">
    <source>
        <dbReference type="ARBA" id="ARBA00023125"/>
    </source>
</evidence>